<evidence type="ECO:0000313" key="1">
    <source>
        <dbReference type="Ensembl" id="ENSLACP00000015970.1"/>
    </source>
</evidence>
<dbReference type="GeneTree" id="ENSGT00740000115741"/>
<dbReference type="FunFam" id="3.30.70.1820:FF:000004">
    <property type="entry name" value="Uncharacterized protein"/>
    <property type="match status" value="1"/>
</dbReference>
<dbReference type="AlphaFoldDB" id="H3B249"/>
<protein>
    <recommendedName>
        <fullName evidence="3">L1 transposable element RRM domain-containing protein</fullName>
    </recommendedName>
</protein>
<evidence type="ECO:0000313" key="2">
    <source>
        <dbReference type="Proteomes" id="UP000008672"/>
    </source>
</evidence>
<dbReference type="EMBL" id="AFYH01071011">
    <property type="status" value="NOT_ANNOTATED_CDS"/>
    <property type="molecule type" value="Genomic_DNA"/>
</dbReference>
<dbReference type="Gene3D" id="3.30.70.1820">
    <property type="entry name" value="L1 transposable element, RRM domain"/>
    <property type="match status" value="1"/>
</dbReference>
<reference evidence="1" key="2">
    <citation type="submission" date="2025-08" db="UniProtKB">
        <authorList>
            <consortium name="Ensembl"/>
        </authorList>
    </citation>
    <scope>IDENTIFICATION</scope>
</reference>
<dbReference type="Ensembl" id="ENSLACT00000016081.1">
    <property type="protein sequence ID" value="ENSLACP00000015970.1"/>
    <property type="gene ID" value="ENSLACG00000014062.1"/>
</dbReference>
<dbReference type="HOGENOM" id="CLU_062834_2_1_1"/>
<organism evidence="1 2">
    <name type="scientific">Latimeria chalumnae</name>
    <name type="common">Coelacanth</name>
    <dbReference type="NCBI Taxonomy" id="7897"/>
    <lineage>
        <taxon>Eukaryota</taxon>
        <taxon>Metazoa</taxon>
        <taxon>Chordata</taxon>
        <taxon>Craniata</taxon>
        <taxon>Vertebrata</taxon>
        <taxon>Euteleostomi</taxon>
        <taxon>Coelacanthiformes</taxon>
        <taxon>Coelacanthidae</taxon>
        <taxon>Latimeria</taxon>
    </lineage>
</organism>
<reference evidence="2" key="1">
    <citation type="submission" date="2011-08" db="EMBL/GenBank/DDBJ databases">
        <title>The draft genome of Latimeria chalumnae.</title>
        <authorList>
            <person name="Di Palma F."/>
            <person name="Alfoldi J."/>
            <person name="Johnson J."/>
            <person name="Berlin A."/>
            <person name="Gnerre S."/>
            <person name="Jaffe D."/>
            <person name="MacCallum I."/>
            <person name="Young S."/>
            <person name="Walker B.J."/>
            <person name="Lander E."/>
            <person name="Lindblad-Toh K."/>
        </authorList>
    </citation>
    <scope>NUCLEOTIDE SEQUENCE [LARGE SCALE GENOMIC DNA]</scope>
    <source>
        <strain evidence="2">Wild caught</strain>
    </source>
</reference>
<dbReference type="OMA" id="MEANEIH"/>
<dbReference type="Proteomes" id="UP000008672">
    <property type="component" value="Unassembled WGS sequence"/>
</dbReference>
<dbReference type="InterPro" id="IPR004244">
    <property type="entry name" value="Transposase_22"/>
</dbReference>
<keyword evidence="2" id="KW-1185">Reference proteome</keyword>
<evidence type="ECO:0008006" key="3">
    <source>
        <dbReference type="Google" id="ProtNLM"/>
    </source>
</evidence>
<reference evidence="1" key="3">
    <citation type="submission" date="2025-09" db="UniProtKB">
        <authorList>
            <consortium name="Ensembl"/>
        </authorList>
    </citation>
    <scope>IDENTIFICATION</scope>
</reference>
<proteinExistence type="predicted"/>
<dbReference type="PANTHER" id="PTHR11505">
    <property type="entry name" value="L1 TRANSPOSABLE ELEMENT-RELATED"/>
    <property type="match status" value="1"/>
</dbReference>
<accession>H3B249</accession>
<sequence length="204" mass="24329">LKKELKHQLGDIRAAISHTKHEVEAEGECIAQTEDRLLTLEEKVSDLMKDKEKAWDRVDDLENRSRHNNICFMGLPEGVENGRPIDFLKKNLPVLLDLPEGEDLEIERAHRSLAPKPKTNQRPRPIIMRLLRFQTRELILRRAREKQIVTWENHRLAFFQDLSKEVQQKRKAFMECKRILRERVVKYLIAYPAILQIHHEEQWY</sequence>
<name>H3B249_LATCH</name>
<dbReference type="InParanoid" id="H3B249"/>